<dbReference type="EMBL" id="JAPDGR010000504">
    <property type="protein sequence ID" value="KAJ2989673.1"/>
    <property type="molecule type" value="Genomic_DNA"/>
</dbReference>
<dbReference type="Proteomes" id="UP001143856">
    <property type="component" value="Unassembled WGS sequence"/>
</dbReference>
<protein>
    <submittedName>
        <fullName evidence="1">Uncharacterized protein</fullName>
    </submittedName>
</protein>
<accession>A0ACC1PBD9</accession>
<proteinExistence type="predicted"/>
<sequence length="162" mass="18348">MGRSALVSLHLGKPNRPVSNRDRVRVWRGVAVSGTESKLRRGQWPGSGPGEQNASIDLPGLFGASCWLGSLSYTSYVTRRLNFAVDIDNTKNKGVEHTMLTVALHGQLRWDPSDPVGPQWPNERTKTNRGFYGRYERPRYPWDTDEMSFGWLGVDRAIDFKR</sequence>
<gene>
    <name evidence="1" type="ORF">NUW58_g3350</name>
</gene>
<reference evidence="1" key="1">
    <citation type="submission" date="2022-10" db="EMBL/GenBank/DDBJ databases">
        <title>Genome Sequence of Xylaria curta.</title>
        <authorList>
            <person name="Buettner E."/>
        </authorList>
    </citation>
    <scope>NUCLEOTIDE SEQUENCE</scope>
    <source>
        <strain evidence="1">Babe10</strain>
    </source>
</reference>
<evidence type="ECO:0000313" key="2">
    <source>
        <dbReference type="Proteomes" id="UP001143856"/>
    </source>
</evidence>
<keyword evidence="2" id="KW-1185">Reference proteome</keyword>
<organism evidence="1 2">
    <name type="scientific">Xylaria curta</name>
    <dbReference type="NCBI Taxonomy" id="42375"/>
    <lineage>
        <taxon>Eukaryota</taxon>
        <taxon>Fungi</taxon>
        <taxon>Dikarya</taxon>
        <taxon>Ascomycota</taxon>
        <taxon>Pezizomycotina</taxon>
        <taxon>Sordariomycetes</taxon>
        <taxon>Xylariomycetidae</taxon>
        <taxon>Xylariales</taxon>
        <taxon>Xylariaceae</taxon>
        <taxon>Xylaria</taxon>
    </lineage>
</organism>
<name>A0ACC1PBD9_9PEZI</name>
<evidence type="ECO:0000313" key="1">
    <source>
        <dbReference type="EMBL" id="KAJ2989673.1"/>
    </source>
</evidence>
<comment type="caution">
    <text evidence="1">The sequence shown here is derived from an EMBL/GenBank/DDBJ whole genome shotgun (WGS) entry which is preliminary data.</text>
</comment>